<comment type="caution">
    <text evidence="4">The sequence shown here is derived from an EMBL/GenBank/DDBJ whole genome shotgun (WGS) entry which is preliminary data.</text>
</comment>
<evidence type="ECO:0000313" key="5">
    <source>
        <dbReference type="Proteomes" id="UP001205890"/>
    </source>
</evidence>
<dbReference type="Proteomes" id="UP001205890">
    <property type="component" value="Unassembled WGS sequence"/>
</dbReference>
<gene>
    <name evidence="4" type="ORF">NK718_15930</name>
</gene>
<dbReference type="PRINTS" id="PR00084">
    <property type="entry name" value="MTLDHDRGNASE"/>
</dbReference>
<dbReference type="PANTHER" id="PTHR43362">
    <property type="entry name" value="MANNITOL DEHYDROGENASE DSF1-RELATED"/>
    <property type="match status" value="1"/>
</dbReference>
<dbReference type="InterPro" id="IPR013131">
    <property type="entry name" value="Mannitol_DH_N"/>
</dbReference>
<proteinExistence type="predicted"/>
<reference evidence="4 5" key="1">
    <citation type="submission" date="2022-07" db="EMBL/GenBank/DDBJ databases">
        <authorList>
            <person name="Li W.-J."/>
            <person name="Deng Q.-Q."/>
        </authorList>
    </citation>
    <scope>NUCLEOTIDE SEQUENCE [LARGE SCALE GENOMIC DNA]</scope>
    <source>
        <strain evidence="4 5">SYSU M60028</strain>
    </source>
</reference>
<dbReference type="InterPro" id="IPR008927">
    <property type="entry name" value="6-PGluconate_DH-like_C_sf"/>
</dbReference>
<evidence type="ECO:0000256" key="1">
    <source>
        <dbReference type="ARBA" id="ARBA00023002"/>
    </source>
</evidence>
<dbReference type="InterPro" id="IPR050988">
    <property type="entry name" value="Mannitol_DH/Oxidoreductase"/>
</dbReference>
<dbReference type="Gene3D" id="3.40.50.720">
    <property type="entry name" value="NAD(P)-binding Rossmann-like Domain"/>
    <property type="match status" value="1"/>
</dbReference>
<keyword evidence="1" id="KW-0560">Oxidoreductase</keyword>
<feature type="domain" description="Mannitol dehydrogenase N-terminal" evidence="2">
    <location>
        <begin position="32"/>
        <end position="279"/>
    </location>
</feature>
<dbReference type="Gene3D" id="1.10.1040.10">
    <property type="entry name" value="N-(1-d-carboxylethyl)-l-norvaline Dehydrogenase, domain 2"/>
    <property type="match status" value="1"/>
</dbReference>
<dbReference type="Pfam" id="PF08125">
    <property type="entry name" value="Mannitol_dh_C"/>
    <property type="match status" value="1"/>
</dbReference>
<accession>A0ABT1LFZ3</accession>
<dbReference type="Pfam" id="PF01232">
    <property type="entry name" value="Mannitol_dh"/>
    <property type="match status" value="1"/>
</dbReference>
<name>A0ABT1LFZ3_9HYPH</name>
<sequence>MPQLQRLSPATLIDALAGTARPTYDRERLKPGIVHLGLGAFFRAHGAIYTEDVLPEATPDWGIIGVSLKRPEQRDRLEPQGGLYTAVEKDQNGERARIIGSVLGVLVAPEDPGAVLEAMSAPETRIVSLTVTEKGYCHDPATGRLDDTHPDIVHDLENPTEPRSAIGFIVEALERRREAGDSPFTVLCCDNLPHNGELVRGLVLSFAQSRDCGLAAWIERHGAFPSTMVDRIVPAVTPADIADVARLTGLADEAPVVHEPFKQWVIEDNFVDGQRPDWENAGAQLVEDVAPFELMKLRMLNGSHSSLAYLGYLAGCETIFDAVSEPALRAYVVRLWRDEIAPVLPPPPGADLRAYADALLVRFSNPAIRHRTWQIAMDGSQKLPQRLLGTIAERLARGLPIPCLALAVAAWIRYVGGVDERGQPIDVRDPMATDFRDALNRAGNDPLARVRAILGIKAVFGTELPADARFESAVAQAYATLLISGARRAAEVVAAS</sequence>
<evidence type="ECO:0000259" key="3">
    <source>
        <dbReference type="Pfam" id="PF08125"/>
    </source>
</evidence>
<dbReference type="InterPro" id="IPR013118">
    <property type="entry name" value="Mannitol_DH_C"/>
</dbReference>
<keyword evidence="5" id="KW-1185">Reference proteome</keyword>
<dbReference type="EMBL" id="JANCLU010000016">
    <property type="protein sequence ID" value="MCP8940016.1"/>
    <property type="molecule type" value="Genomic_DNA"/>
</dbReference>
<dbReference type="InterPro" id="IPR013328">
    <property type="entry name" value="6PGD_dom2"/>
</dbReference>
<dbReference type="SUPFAM" id="SSF51735">
    <property type="entry name" value="NAD(P)-binding Rossmann-fold domains"/>
    <property type="match status" value="1"/>
</dbReference>
<protein>
    <submittedName>
        <fullName evidence="4">Mannitol dehydrogenase family protein</fullName>
    </submittedName>
</protein>
<dbReference type="InterPro" id="IPR000669">
    <property type="entry name" value="Mannitol_DH"/>
</dbReference>
<dbReference type="InterPro" id="IPR036291">
    <property type="entry name" value="NAD(P)-bd_dom_sf"/>
</dbReference>
<organism evidence="4 5">
    <name type="scientific">Alsobacter ponti</name>
    <dbReference type="NCBI Taxonomy" id="2962936"/>
    <lineage>
        <taxon>Bacteria</taxon>
        <taxon>Pseudomonadati</taxon>
        <taxon>Pseudomonadota</taxon>
        <taxon>Alphaproteobacteria</taxon>
        <taxon>Hyphomicrobiales</taxon>
        <taxon>Alsobacteraceae</taxon>
        <taxon>Alsobacter</taxon>
    </lineage>
</organism>
<feature type="domain" description="Mannitol dehydrogenase C-terminal" evidence="3">
    <location>
        <begin position="288"/>
        <end position="481"/>
    </location>
</feature>
<evidence type="ECO:0000313" key="4">
    <source>
        <dbReference type="EMBL" id="MCP8940016.1"/>
    </source>
</evidence>
<dbReference type="PANTHER" id="PTHR43362:SF1">
    <property type="entry name" value="MANNITOL DEHYDROGENASE 2-RELATED"/>
    <property type="match status" value="1"/>
</dbReference>
<evidence type="ECO:0000259" key="2">
    <source>
        <dbReference type="Pfam" id="PF01232"/>
    </source>
</evidence>
<dbReference type="RefSeq" id="WP_254744275.1">
    <property type="nucleotide sequence ID" value="NZ_JANCLU010000016.1"/>
</dbReference>
<dbReference type="SUPFAM" id="SSF48179">
    <property type="entry name" value="6-phosphogluconate dehydrogenase C-terminal domain-like"/>
    <property type="match status" value="1"/>
</dbReference>